<evidence type="ECO:0000256" key="3">
    <source>
        <dbReference type="ARBA" id="ARBA00022553"/>
    </source>
</evidence>
<keyword evidence="5" id="KW-0863">Zinc-finger</keyword>
<proteinExistence type="inferred from homology"/>
<dbReference type="GO" id="GO:0008270">
    <property type="term" value="F:zinc ion binding"/>
    <property type="evidence" value="ECO:0007669"/>
    <property type="project" value="UniProtKB-KW"/>
</dbReference>
<dbReference type="PANTHER" id="PTHR12786:SF2">
    <property type="entry name" value="SPLICING FACTOR 3A SUBUNIT 3"/>
    <property type="match status" value="1"/>
</dbReference>
<keyword evidence="6" id="KW-0862">Zinc</keyword>
<feature type="region of interest" description="Disordered" evidence="8">
    <location>
        <begin position="224"/>
        <end position="243"/>
    </location>
</feature>
<dbReference type="PROSITE" id="PS00028">
    <property type="entry name" value="ZINC_FINGER_C2H2_1"/>
    <property type="match status" value="1"/>
</dbReference>
<reference evidence="10" key="2">
    <citation type="journal article" date="2023" name="IMA Fungus">
        <title>Comparative genomic study of the Penicillium genus elucidates a diverse pangenome and 15 lateral gene transfer events.</title>
        <authorList>
            <person name="Petersen C."/>
            <person name="Sorensen T."/>
            <person name="Nielsen M.R."/>
            <person name="Sondergaard T.E."/>
            <person name="Sorensen J.L."/>
            <person name="Fitzpatrick D.A."/>
            <person name="Frisvad J.C."/>
            <person name="Nielsen K.L."/>
        </authorList>
    </citation>
    <scope>NUCLEOTIDE SEQUENCE</scope>
    <source>
        <strain evidence="10">IBT 29677</strain>
    </source>
</reference>
<evidence type="ECO:0000256" key="6">
    <source>
        <dbReference type="ARBA" id="ARBA00022833"/>
    </source>
</evidence>
<dbReference type="EMBL" id="JAPZBU010000006">
    <property type="protein sequence ID" value="KAJ5398198.1"/>
    <property type="molecule type" value="Genomic_DNA"/>
</dbReference>
<dbReference type="InterPro" id="IPR013087">
    <property type="entry name" value="Znf_C2H2_type"/>
</dbReference>
<dbReference type="InterPro" id="IPR003604">
    <property type="entry name" value="Matrin/U1-like-C_Znf_C2H2"/>
</dbReference>
<dbReference type="AlphaFoldDB" id="A0A9W9W3W5"/>
<feature type="region of interest" description="Disordered" evidence="8">
    <location>
        <begin position="325"/>
        <end position="369"/>
    </location>
</feature>
<dbReference type="GO" id="GO:0000398">
    <property type="term" value="P:mRNA splicing, via spliceosome"/>
    <property type="evidence" value="ECO:0007669"/>
    <property type="project" value="InterPro"/>
</dbReference>
<dbReference type="InterPro" id="IPR051421">
    <property type="entry name" value="RNA_Proc_DNA_Dmg_Regulator"/>
</dbReference>
<dbReference type="InterPro" id="IPR000690">
    <property type="entry name" value="Matrin/U1-C_Znf_C2H2"/>
</dbReference>
<dbReference type="Pfam" id="PF11931">
    <property type="entry name" value="SF3a60_Prp9_C"/>
    <property type="match status" value="1"/>
</dbReference>
<evidence type="ECO:0000313" key="11">
    <source>
        <dbReference type="Proteomes" id="UP001147747"/>
    </source>
</evidence>
<dbReference type="Pfam" id="PF12108">
    <property type="entry name" value="SF3a60_bindingd"/>
    <property type="match status" value="1"/>
</dbReference>
<feature type="domain" description="Matrin-type" evidence="9">
    <location>
        <begin position="400"/>
        <end position="431"/>
    </location>
</feature>
<dbReference type="RefSeq" id="XP_056490250.1">
    <property type="nucleotide sequence ID" value="XM_056630948.1"/>
</dbReference>
<gene>
    <name evidence="10" type="ORF">N7509_006311</name>
</gene>
<dbReference type="PANTHER" id="PTHR12786">
    <property type="entry name" value="SPLICING FACTOR SF3A-RELATED"/>
    <property type="match status" value="1"/>
</dbReference>
<dbReference type="Gene3D" id="3.30.160.60">
    <property type="entry name" value="Classic Zinc Finger"/>
    <property type="match status" value="1"/>
</dbReference>
<dbReference type="GO" id="GO:0005681">
    <property type="term" value="C:spliceosomal complex"/>
    <property type="evidence" value="ECO:0007669"/>
    <property type="project" value="InterPro"/>
</dbReference>
<keyword evidence="4" id="KW-0479">Metal-binding</keyword>
<accession>A0A9W9W3W5</accession>
<reference evidence="10" key="1">
    <citation type="submission" date="2022-12" db="EMBL/GenBank/DDBJ databases">
        <authorList>
            <person name="Petersen C."/>
        </authorList>
    </citation>
    <scope>NUCLEOTIDE SEQUENCE</scope>
    <source>
        <strain evidence="10">IBT 29677</strain>
    </source>
</reference>
<dbReference type="OrthoDB" id="2160351at2759"/>
<dbReference type="InterPro" id="IPR021966">
    <property type="entry name" value="SF3a60_bindingd"/>
</dbReference>
<evidence type="ECO:0000256" key="7">
    <source>
        <dbReference type="ARBA" id="ARBA00023242"/>
    </source>
</evidence>
<dbReference type="SMART" id="SM00451">
    <property type="entry name" value="ZnF_U1"/>
    <property type="match status" value="1"/>
</dbReference>
<evidence type="ECO:0000256" key="4">
    <source>
        <dbReference type="ARBA" id="ARBA00022723"/>
    </source>
</evidence>
<evidence type="ECO:0000256" key="1">
    <source>
        <dbReference type="ARBA" id="ARBA00004123"/>
    </source>
</evidence>
<keyword evidence="7" id="KW-0539">Nucleus</keyword>
<evidence type="ECO:0000256" key="5">
    <source>
        <dbReference type="ARBA" id="ARBA00022771"/>
    </source>
</evidence>
<evidence type="ECO:0000256" key="2">
    <source>
        <dbReference type="ARBA" id="ARBA00008776"/>
    </source>
</evidence>
<dbReference type="InterPro" id="IPR024598">
    <property type="entry name" value="SF3a60/Prp9_C"/>
</dbReference>
<dbReference type="InterPro" id="IPR031774">
    <property type="entry name" value="SF3A3_dom"/>
</dbReference>
<comment type="similarity">
    <text evidence="2">Belongs to the SF3A3 family.</text>
</comment>
<evidence type="ECO:0000256" key="8">
    <source>
        <dbReference type="SAM" id="MobiDB-lite"/>
    </source>
</evidence>
<dbReference type="Pfam" id="PF12171">
    <property type="entry name" value="zf-C2H2_jaz"/>
    <property type="match status" value="1"/>
</dbReference>
<dbReference type="InterPro" id="IPR036236">
    <property type="entry name" value="Znf_C2H2_sf"/>
</dbReference>
<dbReference type="PROSITE" id="PS50171">
    <property type="entry name" value="ZF_MATRIN"/>
    <property type="match status" value="1"/>
</dbReference>
<organism evidence="10 11">
    <name type="scientific">Penicillium cosmopolitanum</name>
    <dbReference type="NCBI Taxonomy" id="1131564"/>
    <lineage>
        <taxon>Eukaryota</taxon>
        <taxon>Fungi</taxon>
        <taxon>Dikarya</taxon>
        <taxon>Ascomycota</taxon>
        <taxon>Pezizomycotina</taxon>
        <taxon>Eurotiomycetes</taxon>
        <taxon>Eurotiomycetidae</taxon>
        <taxon>Eurotiales</taxon>
        <taxon>Aspergillaceae</taxon>
        <taxon>Penicillium</taxon>
    </lineage>
</organism>
<dbReference type="SUPFAM" id="SSF57667">
    <property type="entry name" value="beta-beta-alpha zinc fingers"/>
    <property type="match status" value="1"/>
</dbReference>
<dbReference type="Proteomes" id="UP001147747">
    <property type="component" value="Unassembled WGS sequence"/>
</dbReference>
<dbReference type="SMART" id="SM00355">
    <property type="entry name" value="ZnF_C2H2"/>
    <property type="match status" value="2"/>
</dbReference>
<comment type="subcellular location">
    <subcellularLocation>
        <location evidence="1">Nucleus</location>
    </subcellularLocation>
</comment>
<evidence type="ECO:0000313" key="10">
    <source>
        <dbReference type="EMBL" id="KAJ5398198.1"/>
    </source>
</evidence>
<protein>
    <recommendedName>
        <fullName evidence="9">Matrin-type domain-containing protein</fullName>
    </recommendedName>
</protein>
<evidence type="ECO:0000259" key="9">
    <source>
        <dbReference type="PROSITE" id="PS50171"/>
    </source>
</evidence>
<keyword evidence="11" id="KW-1185">Reference proteome</keyword>
<keyword evidence="3" id="KW-0597">Phosphoprotein</keyword>
<dbReference type="Pfam" id="PF16837">
    <property type="entry name" value="SF3A3"/>
    <property type="match status" value="1"/>
</dbReference>
<sequence length="496" mass="57127">MLLEDQRFIHEDLERLEQAVAERVAEEPRTARDRLTRDHVVSTFIDQIERQSQALLDIYTDADGQREKEVQSISTGDQFEEFYKQLDGIKEFHKKYPGGGVEDLEQAYKSDRTLMDIDNMFTGEERFGQFLDLTSIHEDYLNLPGVKRLSYIQYLDVFEQLVQPYLSLKRKDKLSDKYFRYVAELSSYLEGFIKRVRPLQDLDKLFASFDEEFDKQWSAKEVPGWTEEATENGTSGPKTEGTGEGTWCPACEKEFKNENVYRNHLTGKKHIKAAEAKKAAGESGESSAPVKPGVSAFSLKERAVAEREHRVRCLTKELQSERQATRINVERRQGMTERERQMERETLLAEPENVGDGNGGDQSDDDEDGQIYNPLKLPLGWDGKPIPFWLYKLHGLGVEYACEICGNYVYKGRREFDKHFSGSLHIHGLNCLGITSNTNLFREITSISEAMALWEKLEAERKKDRDSRDNVVQMEDAEGNVMPERIYLDLQKQGIL</sequence>
<feature type="compositionally biased region" description="Basic and acidic residues" evidence="8">
    <location>
        <begin position="325"/>
        <end position="347"/>
    </location>
</feature>
<dbReference type="GO" id="GO:0003723">
    <property type="term" value="F:RNA binding"/>
    <property type="evidence" value="ECO:0007669"/>
    <property type="project" value="InterPro"/>
</dbReference>
<dbReference type="InterPro" id="IPR022755">
    <property type="entry name" value="Znf_C2H2_jaz"/>
</dbReference>
<name>A0A9W9W3W5_9EURO</name>
<dbReference type="GeneID" id="81369928"/>
<comment type="caution">
    <text evidence="10">The sequence shown here is derived from an EMBL/GenBank/DDBJ whole genome shotgun (WGS) entry which is preliminary data.</text>
</comment>